<reference evidence="2" key="1">
    <citation type="submission" date="2021-02" db="EMBL/GenBank/DDBJ databases">
        <authorList>
            <person name="Nowell W R."/>
        </authorList>
    </citation>
    <scope>NUCLEOTIDE SEQUENCE</scope>
</reference>
<comment type="caution">
    <text evidence="2">The sequence shown here is derived from an EMBL/GenBank/DDBJ whole genome shotgun (WGS) entry which is preliminary data.</text>
</comment>
<gene>
    <name evidence="2" type="ORF">XAT740_LOCUS60393</name>
</gene>
<evidence type="ECO:0000256" key="1">
    <source>
        <dbReference type="SAM" id="Coils"/>
    </source>
</evidence>
<accession>A0A816H0W0</accession>
<name>A0A816H0W0_ADIRI</name>
<protein>
    <submittedName>
        <fullName evidence="2">Uncharacterized protein</fullName>
    </submittedName>
</protein>
<dbReference type="EMBL" id="CAJNOR010014853">
    <property type="protein sequence ID" value="CAF1680148.1"/>
    <property type="molecule type" value="Genomic_DNA"/>
</dbReference>
<evidence type="ECO:0000313" key="2">
    <source>
        <dbReference type="EMBL" id="CAF1680148.1"/>
    </source>
</evidence>
<dbReference type="Proteomes" id="UP000663828">
    <property type="component" value="Unassembled WGS sequence"/>
</dbReference>
<organism evidence="2 3">
    <name type="scientific">Adineta ricciae</name>
    <name type="common">Rotifer</name>
    <dbReference type="NCBI Taxonomy" id="249248"/>
    <lineage>
        <taxon>Eukaryota</taxon>
        <taxon>Metazoa</taxon>
        <taxon>Spiralia</taxon>
        <taxon>Gnathifera</taxon>
        <taxon>Rotifera</taxon>
        <taxon>Eurotatoria</taxon>
        <taxon>Bdelloidea</taxon>
        <taxon>Adinetida</taxon>
        <taxon>Adinetidae</taxon>
        <taxon>Adineta</taxon>
    </lineage>
</organism>
<evidence type="ECO:0000313" key="3">
    <source>
        <dbReference type="Proteomes" id="UP000663828"/>
    </source>
</evidence>
<keyword evidence="3" id="KW-1185">Reference proteome</keyword>
<keyword evidence="1" id="KW-0175">Coiled coil</keyword>
<feature type="coiled-coil region" evidence="1">
    <location>
        <begin position="46"/>
        <end position="87"/>
    </location>
</feature>
<sequence>MLSVLERRCLSPEMNTAWTEFENAATYEYARKFVEKNYRPKTEDDKSKLDTQLDSMKSTVDSLKKQIEDLKENNETFQKETKAQTERMFSNIKWIMSAMDRVRMSNVPLADFERSTASEIPE</sequence>
<proteinExistence type="predicted"/>
<dbReference type="AlphaFoldDB" id="A0A816H0W0"/>